<organism evidence="2">
    <name type="scientific">Arundo donax</name>
    <name type="common">Giant reed</name>
    <name type="synonym">Donax arundinaceus</name>
    <dbReference type="NCBI Taxonomy" id="35708"/>
    <lineage>
        <taxon>Eukaryota</taxon>
        <taxon>Viridiplantae</taxon>
        <taxon>Streptophyta</taxon>
        <taxon>Embryophyta</taxon>
        <taxon>Tracheophyta</taxon>
        <taxon>Spermatophyta</taxon>
        <taxon>Magnoliopsida</taxon>
        <taxon>Liliopsida</taxon>
        <taxon>Poales</taxon>
        <taxon>Poaceae</taxon>
        <taxon>PACMAD clade</taxon>
        <taxon>Arundinoideae</taxon>
        <taxon>Arundineae</taxon>
        <taxon>Arundo</taxon>
    </lineage>
</organism>
<protein>
    <submittedName>
        <fullName evidence="2">Uncharacterized protein</fullName>
    </submittedName>
</protein>
<proteinExistence type="predicted"/>
<dbReference type="EMBL" id="GBRH01281395">
    <property type="protein sequence ID" value="JAD16500.1"/>
    <property type="molecule type" value="Transcribed_RNA"/>
</dbReference>
<reference evidence="2" key="1">
    <citation type="submission" date="2014-09" db="EMBL/GenBank/DDBJ databases">
        <authorList>
            <person name="Magalhaes I.L.F."/>
            <person name="Oliveira U."/>
            <person name="Santos F.R."/>
            <person name="Vidigal T.H.D.A."/>
            <person name="Brescovit A.D."/>
            <person name="Santos A.J."/>
        </authorList>
    </citation>
    <scope>NUCLEOTIDE SEQUENCE</scope>
    <source>
        <tissue evidence="2">Shoot tissue taken approximately 20 cm above the soil surface</tissue>
    </source>
</reference>
<reference evidence="2" key="2">
    <citation type="journal article" date="2015" name="Data Brief">
        <title>Shoot transcriptome of the giant reed, Arundo donax.</title>
        <authorList>
            <person name="Barrero R.A."/>
            <person name="Guerrero F.D."/>
            <person name="Moolhuijzen P."/>
            <person name="Goolsby J.A."/>
            <person name="Tidwell J."/>
            <person name="Bellgard S.E."/>
            <person name="Bellgard M.I."/>
        </authorList>
    </citation>
    <scope>NUCLEOTIDE SEQUENCE</scope>
    <source>
        <tissue evidence="2">Shoot tissue taken approximately 20 cm above the soil surface</tissue>
    </source>
</reference>
<sequence length="56" mass="5497">MAAAAAAPGTPPKAAPFLAPRAHRSIHQGSGVSLSVLGTNTRPPAIPTNRAARAGS</sequence>
<dbReference type="AlphaFoldDB" id="A0A0A8XV02"/>
<evidence type="ECO:0000256" key="1">
    <source>
        <dbReference type="SAM" id="MobiDB-lite"/>
    </source>
</evidence>
<feature type="compositionally biased region" description="Polar residues" evidence="1">
    <location>
        <begin position="33"/>
        <end position="42"/>
    </location>
</feature>
<accession>A0A0A8XV02</accession>
<name>A0A0A8XV02_ARUDO</name>
<evidence type="ECO:0000313" key="2">
    <source>
        <dbReference type="EMBL" id="JAD16500.1"/>
    </source>
</evidence>
<feature type="region of interest" description="Disordered" evidence="1">
    <location>
        <begin position="33"/>
        <end position="56"/>
    </location>
</feature>